<evidence type="ECO:0000256" key="10">
    <source>
        <dbReference type="NCBIfam" id="TIGR01307"/>
    </source>
</evidence>
<dbReference type="GO" id="GO:0005829">
    <property type="term" value="C:cytosol"/>
    <property type="evidence" value="ECO:0007669"/>
    <property type="project" value="TreeGrafter"/>
</dbReference>
<proteinExistence type="inferred from homology"/>
<feature type="binding site" evidence="9 12">
    <location>
        <position position="323"/>
    </location>
    <ligand>
        <name>substrate</name>
    </ligand>
</feature>
<evidence type="ECO:0000256" key="2">
    <source>
        <dbReference type="ARBA" id="ARBA00002315"/>
    </source>
</evidence>
<feature type="domain" description="Metalloenzyme" evidence="14">
    <location>
        <begin position="3"/>
        <end position="487"/>
    </location>
</feature>
<keyword evidence="5 9" id="KW-0479">Metal-binding</keyword>
<evidence type="ECO:0000313" key="17">
    <source>
        <dbReference type="Proteomes" id="UP000034172"/>
    </source>
</evidence>
<dbReference type="InterPro" id="IPR006124">
    <property type="entry name" value="Metalloenzyme"/>
</dbReference>
<dbReference type="NCBIfam" id="TIGR01307">
    <property type="entry name" value="pgm_bpd_ind"/>
    <property type="match status" value="1"/>
</dbReference>
<evidence type="ECO:0000259" key="15">
    <source>
        <dbReference type="Pfam" id="PF06415"/>
    </source>
</evidence>
<dbReference type="GO" id="GO:0004619">
    <property type="term" value="F:phosphoglycerate mutase activity"/>
    <property type="evidence" value="ECO:0007669"/>
    <property type="project" value="UniProtKB-UniRule"/>
</dbReference>
<feature type="binding site" evidence="9 13">
    <location>
        <position position="432"/>
    </location>
    <ligand>
        <name>Mn(2+)</name>
        <dbReference type="ChEBI" id="CHEBI:29035"/>
        <label>2</label>
    </ligand>
</feature>
<feature type="binding site" evidence="9 13">
    <location>
        <position position="450"/>
    </location>
    <ligand>
        <name>Mn(2+)</name>
        <dbReference type="ChEBI" id="CHEBI:29035"/>
        <label>1</label>
    </ligand>
</feature>
<keyword evidence="8 9" id="KW-0413">Isomerase</keyword>
<dbReference type="Proteomes" id="UP000034172">
    <property type="component" value="Unassembled WGS sequence"/>
</dbReference>
<evidence type="ECO:0000256" key="3">
    <source>
        <dbReference type="ARBA" id="ARBA00004798"/>
    </source>
</evidence>
<dbReference type="GO" id="GO:0006096">
    <property type="term" value="P:glycolytic process"/>
    <property type="evidence" value="ECO:0007669"/>
    <property type="project" value="UniProtKB-UniRule"/>
</dbReference>
<feature type="domain" description="BPG-independent PGAM N-terminal" evidence="15">
    <location>
        <begin position="81"/>
        <end position="286"/>
    </location>
</feature>
<comment type="catalytic activity">
    <reaction evidence="1 9">
        <text>(2R)-2-phosphoglycerate = (2R)-3-phosphoglycerate</text>
        <dbReference type="Rhea" id="RHEA:15901"/>
        <dbReference type="ChEBI" id="CHEBI:58272"/>
        <dbReference type="ChEBI" id="CHEBI:58289"/>
        <dbReference type="EC" id="5.4.2.12"/>
    </reaction>
</comment>
<evidence type="ECO:0000259" key="14">
    <source>
        <dbReference type="Pfam" id="PF01676"/>
    </source>
</evidence>
<comment type="function">
    <text evidence="2 9">Catalyzes the interconversion of 2-phosphoglycerate and 3-phosphoglycerate.</text>
</comment>
<feature type="binding site" evidence="9 12">
    <location>
        <position position="190"/>
    </location>
    <ligand>
        <name>substrate</name>
    </ligand>
</feature>
<evidence type="ECO:0000256" key="8">
    <source>
        <dbReference type="ARBA" id="ARBA00023235"/>
    </source>
</evidence>
<comment type="cofactor">
    <cofactor evidence="9">
        <name>Mn(2+)</name>
        <dbReference type="ChEBI" id="CHEBI:29035"/>
    </cofactor>
    <text evidence="9">Binds 2 manganese ions per subunit.</text>
</comment>
<feature type="binding site" evidence="9 13">
    <location>
        <position position="11"/>
    </location>
    <ligand>
        <name>Mn(2+)</name>
        <dbReference type="ChEBI" id="CHEBI:29035"/>
        <label>2</label>
    </ligand>
</feature>
<comment type="similarity">
    <text evidence="4 9">Belongs to the BPG-independent phosphoglycerate mutase family.</text>
</comment>
<dbReference type="HAMAP" id="MF_01038">
    <property type="entry name" value="GpmI"/>
    <property type="match status" value="1"/>
</dbReference>
<dbReference type="PANTHER" id="PTHR31637:SF0">
    <property type="entry name" value="2,3-BISPHOSPHOGLYCERATE-INDEPENDENT PHOSPHOGLYCERATE MUTASE"/>
    <property type="match status" value="1"/>
</dbReference>
<accession>A0A0G1HQ62</accession>
<feature type="binding site" evidence="9 12">
    <location>
        <begin position="152"/>
        <end position="153"/>
    </location>
    <ligand>
        <name>substrate</name>
    </ligand>
</feature>
<reference evidence="16 17" key="1">
    <citation type="journal article" date="2015" name="Nature">
        <title>rRNA introns, odd ribosomes, and small enigmatic genomes across a large radiation of phyla.</title>
        <authorList>
            <person name="Brown C.T."/>
            <person name="Hug L.A."/>
            <person name="Thomas B.C."/>
            <person name="Sharon I."/>
            <person name="Castelle C.J."/>
            <person name="Singh A."/>
            <person name="Wilkins M.J."/>
            <person name="Williams K.H."/>
            <person name="Banfield J.F."/>
        </authorList>
    </citation>
    <scope>NUCLEOTIDE SEQUENCE [LARGE SCALE GENOMIC DNA]</scope>
</reference>
<dbReference type="Pfam" id="PF01676">
    <property type="entry name" value="Metalloenzyme"/>
    <property type="match status" value="1"/>
</dbReference>
<comment type="pathway">
    <text evidence="3 9">Carbohydrate degradation; glycolysis; pyruvate from D-glyceraldehyde 3-phosphate: step 3/5.</text>
</comment>
<feature type="active site" description="Phosphoserine intermediate" evidence="9 11">
    <location>
        <position position="61"/>
    </location>
</feature>
<feature type="binding site" evidence="9 12">
    <location>
        <position position="122"/>
    </location>
    <ligand>
        <name>substrate</name>
    </ligand>
</feature>
<dbReference type="PIRSF" id="PIRSF001492">
    <property type="entry name" value="IPGAM"/>
    <property type="match status" value="1"/>
</dbReference>
<sequence length="506" mass="56387">MSKKVILCILDGWGIAPDSPGNAIAQENPKIFNYLMDNFPHTQLLAAGPAVGLPEGMDGNSETGHLNIGAGRIVYQDLALINMSIADGSFFTNKALLDTVKHINSFGSRLHLLGLIGSSGVHSFNEHLFALMLFAKNHDIKEVYLHLITDGRDSPPDNALEQMKMVQEEINKMGVGKIVTLIGRYYAMDRDKRWDRTQIAYECLVGSDRKLGNDPVSAVENSYSHGITDEFIKPLAIGENPAESRIKAGDAVVFFNFRTDRPRQLTELFLKSSIPNLRFVTMTQYRKAFKNPVMFPSTTVTHTLGEVISDNHFLQLRAAETEKTAMVTYYFNGQKESIFPGEARLFINSLKIATYDLQPRMSTDKLIIEFSSCYMKEDFRFAVINIACPDMVAHTGKINETKEAIKAADDALDSLVNLAKETDSYLLITADHGNAEELINLETGEVDTQHSKLPVPFILYHPTDYHLQLQSGKLGDIAPTILNLLDLPQPPEMNGKNLMTFVLLDL</sequence>
<dbReference type="SUPFAM" id="SSF53649">
    <property type="entry name" value="Alkaline phosphatase-like"/>
    <property type="match status" value="1"/>
</dbReference>
<evidence type="ECO:0000256" key="6">
    <source>
        <dbReference type="ARBA" id="ARBA00023152"/>
    </source>
</evidence>
<dbReference type="InterPro" id="IPR005995">
    <property type="entry name" value="Pgm_bpd_ind"/>
</dbReference>
<dbReference type="InterPro" id="IPR011258">
    <property type="entry name" value="BPG-indep_PGM_N"/>
</dbReference>
<protein>
    <recommendedName>
        <fullName evidence="9 10">2,3-bisphosphoglycerate-independent phosphoglycerate mutase</fullName>
        <shortName evidence="9">BPG-independent PGAM</shortName>
        <shortName evidence="9">Phosphoglyceromutase</shortName>
        <shortName evidence="9">iPGM</shortName>
        <ecNumber evidence="9 10">5.4.2.12</ecNumber>
    </recommendedName>
</protein>
<evidence type="ECO:0000256" key="12">
    <source>
        <dbReference type="PIRSR" id="PIRSR001492-2"/>
    </source>
</evidence>
<dbReference type="InterPro" id="IPR017850">
    <property type="entry name" value="Alkaline_phosphatase_core_sf"/>
</dbReference>
<feature type="binding site" evidence="9 13">
    <location>
        <position position="431"/>
    </location>
    <ligand>
        <name>Mn(2+)</name>
        <dbReference type="ChEBI" id="CHEBI:29035"/>
        <label>2</label>
    </ligand>
</feature>
<comment type="caution">
    <text evidence="16">The sequence shown here is derived from an EMBL/GenBank/DDBJ whole genome shotgun (WGS) entry which is preliminary data.</text>
</comment>
<evidence type="ECO:0000256" key="5">
    <source>
        <dbReference type="ARBA" id="ARBA00022723"/>
    </source>
</evidence>
<dbReference type="GO" id="GO:0006007">
    <property type="term" value="P:glucose catabolic process"/>
    <property type="evidence" value="ECO:0007669"/>
    <property type="project" value="InterPro"/>
</dbReference>
<evidence type="ECO:0000256" key="9">
    <source>
        <dbReference type="HAMAP-Rule" id="MF_01038"/>
    </source>
</evidence>
<evidence type="ECO:0000313" key="16">
    <source>
        <dbReference type="EMBL" id="KKT48808.1"/>
    </source>
</evidence>
<feature type="binding site" evidence="9 13">
    <location>
        <position position="390"/>
    </location>
    <ligand>
        <name>Mn(2+)</name>
        <dbReference type="ChEBI" id="CHEBI:29035"/>
        <label>1</label>
    </ligand>
</feature>
<dbReference type="InterPro" id="IPR036646">
    <property type="entry name" value="PGAM_B_sf"/>
</dbReference>
<dbReference type="PANTHER" id="PTHR31637">
    <property type="entry name" value="2,3-BISPHOSPHOGLYCERATE-INDEPENDENT PHOSPHOGLYCERATE MUTASE"/>
    <property type="match status" value="1"/>
</dbReference>
<evidence type="ECO:0000256" key="4">
    <source>
        <dbReference type="ARBA" id="ARBA00008819"/>
    </source>
</evidence>
<dbReference type="GO" id="GO:0030145">
    <property type="term" value="F:manganese ion binding"/>
    <property type="evidence" value="ECO:0007669"/>
    <property type="project" value="UniProtKB-UniRule"/>
</dbReference>
<dbReference type="PATRIC" id="fig|1618392.3.peg.731"/>
<dbReference type="EMBL" id="LCIE01000018">
    <property type="protein sequence ID" value="KKT48808.1"/>
    <property type="molecule type" value="Genomic_DNA"/>
</dbReference>
<gene>
    <name evidence="9" type="primary">gpmI</name>
    <name evidence="16" type="ORF">UW41_C0018G0016</name>
</gene>
<dbReference type="AlphaFoldDB" id="A0A0G1HQ62"/>
<evidence type="ECO:0000256" key="7">
    <source>
        <dbReference type="ARBA" id="ARBA00023211"/>
    </source>
</evidence>
<feature type="binding site" evidence="9 13">
    <location>
        <position position="394"/>
    </location>
    <ligand>
        <name>Mn(2+)</name>
        <dbReference type="ChEBI" id="CHEBI:29035"/>
        <label>1</label>
    </ligand>
</feature>
<feature type="binding site" evidence="9 12">
    <location>
        <begin position="258"/>
        <end position="261"/>
    </location>
    <ligand>
        <name>substrate</name>
    </ligand>
</feature>
<dbReference type="STRING" id="1618392.UW41_C0018G0016"/>
<name>A0A0G1HQ62_9BACT</name>
<keyword evidence="6 9" id="KW-0324">Glycolysis</keyword>
<dbReference type="FunFam" id="3.40.1450.10:FF:000002">
    <property type="entry name" value="2,3-bisphosphoglycerate-independent phosphoglycerate mutase"/>
    <property type="match status" value="1"/>
</dbReference>
<dbReference type="UniPathway" id="UPA00109">
    <property type="reaction ID" value="UER00186"/>
</dbReference>
<feature type="binding site" evidence="9 12">
    <location>
        <position position="184"/>
    </location>
    <ligand>
        <name>substrate</name>
    </ligand>
</feature>
<feature type="binding site" evidence="9 13">
    <location>
        <position position="61"/>
    </location>
    <ligand>
        <name>Mn(2+)</name>
        <dbReference type="ChEBI" id="CHEBI:29035"/>
        <label>2</label>
    </ligand>
</feature>
<keyword evidence="7 9" id="KW-0464">Manganese</keyword>
<dbReference type="CDD" id="cd16010">
    <property type="entry name" value="iPGM"/>
    <property type="match status" value="1"/>
</dbReference>
<evidence type="ECO:0000256" key="13">
    <source>
        <dbReference type="PIRSR" id="PIRSR001492-3"/>
    </source>
</evidence>
<dbReference type="SUPFAM" id="SSF64158">
    <property type="entry name" value="2,3-Bisphosphoglycerate-independent phosphoglycerate mutase, substrate-binding domain"/>
    <property type="match status" value="1"/>
</dbReference>
<evidence type="ECO:0000256" key="1">
    <source>
        <dbReference type="ARBA" id="ARBA00000370"/>
    </source>
</evidence>
<comment type="subunit">
    <text evidence="9">Monomer.</text>
</comment>
<organism evidence="16 17">
    <name type="scientific">Candidatus Collierbacteria bacterium GW2011_GWC2_44_18</name>
    <dbReference type="NCBI Taxonomy" id="1618392"/>
    <lineage>
        <taxon>Bacteria</taxon>
        <taxon>Candidatus Collieribacteriota</taxon>
    </lineage>
</organism>
<dbReference type="Gene3D" id="3.40.1450.10">
    <property type="entry name" value="BPG-independent phosphoglycerate mutase, domain B"/>
    <property type="match status" value="1"/>
</dbReference>
<evidence type="ECO:0000256" key="11">
    <source>
        <dbReference type="PIRSR" id="PIRSR001492-1"/>
    </source>
</evidence>
<dbReference type="EC" id="5.4.2.12" evidence="9 10"/>
<dbReference type="Pfam" id="PF06415">
    <property type="entry name" value="iPGM_N"/>
    <property type="match status" value="1"/>
</dbReference>
<dbReference type="Gene3D" id="3.40.720.10">
    <property type="entry name" value="Alkaline Phosphatase, subunit A"/>
    <property type="match status" value="1"/>
</dbReference>